<name>A0A453RAY9_AEGTS</name>
<organism evidence="1 2">
    <name type="scientific">Aegilops tauschii subsp. strangulata</name>
    <name type="common">Goatgrass</name>
    <dbReference type="NCBI Taxonomy" id="200361"/>
    <lineage>
        <taxon>Eukaryota</taxon>
        <taxon>Viridiplantae</taxon>
        <taxon>Streptophyta</taxon>
        <taxon>Embryophyta</taxon>
        <taxon>Tracheophyta</taxon>
        <taxon>Spermatophyta</taxon>
        <taxon>Magnoliopsida</taxon>
        <taxon>Liliopsida</taxon>
        <taxon>Poales</taxon>
        <taxon>Poaceae</taxon>
        <taxon>BOP clade</taxon>
        <taxon>Pooideae</taxon>
        <taxon>Triticodae</taxon>
        <taxon>Triticeae</taxon>
        <taxon>Triticinae</taxon>
        <taxon>Aegilops</taxon>
    </lineage>
</organism>
<evidence type="ECO:0000313" key="2">
    <source>
        <dbReference type="Proteomes" id="UP000015105"/>
    </source>
</evidence>
<dbReference type="EnsemblPlants" id="AET7Gv20519600.9">
    <property type="protein sequence ID" value="AET7Gv20519600.9"/>
    <property type="gene ID" value="AET7Gv20519600"/>
</dbReference>
<proteinExistence type="predicted"/>
<reference evidence="2" key="1">
    <citation type="journal article" date="2014" name="Science">
        <title>Ancient hybridizations among the ancestral genomes of bread wheat.</title>
        <authorList>
            <consortium name="International Wheat Genome Sequencing Consortium,"/>
            <person name="Marcussen T."/>
            <person name="Sandve S.R."/>
            <person name="Heier L."/>
            <person name="Spannagl M."/>
            <person name="Pfeifer M."/>
            <person name="Jakobsen K.S."/>
            <person name="Wulff B.B."/>
            <person name="Steuernagel B."/>
            <person name="Mayer K.F."/>
            <person name="Olsen O.A."/>
        </authorList>
    </citation>
    <scope>NUCLEOTIDE SEQUENCE [LARGE SCALE GENOMIC DNA]</scope>
    <source>
        <strain evidence="2">cv. AL8/78</strain>
    </source>
</reference>
<dbReference type="Proteomes" id="UP000015105">
    <property type="component" value="Chromosome 7D"/>
</dbReference>
<protein>
    <submittedName>
        <fullName evidence="1">Uncharacterized protein</fullName>
    </submittedName>
</protein>
<reference evidence="1" key="4">
    <citation type="submission" date="2019-03" db="UniProtKB">
        <authorList>
            <consortium name="EnsemblPlants"/>
        </authorList>
    </citation>
    <scope>IDENTIFICATION</scope>
</reference>
<reference evidence="2" key="2">
    <citation type="journal article" date="2017" name="Nat. Plants">
        <title>The Aegilops tauschii genome reveals multiple impacts of transposons.</title>
        <authorList>
            <person name="Zhao G."/>
            <person name="Zou C."/>
            <person name="Li K."/>
            <person name="Wang K."/>
            <person name="Li T."/>
            <person name="Gao L."/>
            <person name="Zhang X."/>
            <person name="Wang H."/>
            <person name="Yang Z."/>
            <person name="Liu X."/>
            <person name="Jiang W."/>
            <person name="Mao L."/>
            <person name="Kong X."/>
            <person name="Jiao Y."/>
            <person name="Jia J."/>
        </authorList>
    </citation>
    <scope>NUCLEOTIDE SEQUENCE [LARGE SCALE GENOMIC DNA]</scope>
    <source>
        <strain evidence="2">cv. AL8/78</strain>
    </source>
</reference>
<reference evidence="1" key="3">
    <citation type="journal article" date="2017" name="Nature">
        <title>Genome sequence of the progenitor of the wheat D genome Aegilops tauschii.</title>
        <authorList>
            <person name="Luo M.C."/>
            <person name="Gu Y.Q."/>
            <person name="Puiu D."/>
            <person name="Wang H."/>
            <person name="Twardziok S.O."/>
            <person name="Deal K.R."/>
            <person name="Huo N."/>
            <person name="Zhu T."/>
            <person name="Wang L."/>
            <person name="Wang Y."/>
            <person name="McGuire P.E."/>
            <person name="Liu S."/>
            <person name="Long H."/>
            <person name="Ramasamy R.K."/>
            <person name="Rodriguez J.C."/>
            <person name="Van S.L."/>
            <person name="Yuan L."/>
            <person name="Wang Z."/>
            <person name="Xia Z."/>
            <person name="Xiao L."/>
            <person name="Anderson O.D."/>
            <person name="Ouyang S."/>
            <person name="Liang Y."/>
            <person name="Zimin A.V."/>
            <person name="Pertea G."/>
            <person name="Qi P."/>
            <person name="Bennetzen J.L."/>
            <person name="Dai X."/>
            <person name="Dawson M.W."/>
            <person name="Muller H.G."/>
            <person name="Kugler K."/>
            <person name="Rivarola-Duarte L."/>
            <person name="Spannagl M."/>
            <person name="Mayer K.F.X."/>
            <person name="Lu F.H."/>
            <person name="Bevan M.W."/>
            <person name="Leroy P."/>
            <person name="Li P."/>
            <person name="You F.M."/>
            <person name="Sun Q."/>
            <person name="Liu Z."/>
            <person name="Lyons E."/>
            <person name="Wicker T."/>
            <person name="Salzberg S.L."/>
            <person name="Devos K.M."/>
            <person name="Dvorak J."/>
        </authorList>
    </citation>
    <scope>NUCLEOTIDE SEQUENCE [LARGE SCALE GENOMIC DNA]</scope>
    <source>
        <strain evidence="1">cv. AL8/78</strain>
    </source>
</reference>
<reference evidence="1" key="5">
    <citation type="journal article" date="2021" name="G3 (Bethesda)">
        <title>Aegilops tauschii genome assembly Aet v5.0 features greater sequence contiguity and improved annotation.</title>
        <authorList>
            <person name="Wang L."/>
            <person name="Zhu T."/>
            <person name="Rodriguez J.C."/>
            <person name="Deal K.R."/>
            <person name="Dubcovsky J."/>
            <person name="McGuire P.E."/>
            <person name="Lux T."/>
            <person name="Spannagl M."/>
            <person name="Mayer K.F.X."/>
            <person name="Baldrich P."/>
            <person name="Meyers B.C."/>
            <person name="Huo N."/>
            <person name="Gu Y.Q."/>
            <person name="Zhou H."/>
            <person name="Devos K.M."/>
            <person name="Bennetzen J.L."/>
            <person name="Unver T."/>
            <person name="Budak H."/>
            <person name="Gulick P.J."/>
            <person name="Galiba G."/>
            <person name="Kalapos B."/>
            <person name="Nelson D.R."/>
            <person name="Li P."/>
            <person name="You F.M."/>
            <person name="Luo M.C."/>
            <person name="Dvorak J."/>
        </authorList>
    </citation>
    <scope>NUCLEOTIDE SEQUENCE [LARGE SCALE GENOMIC DNA]</scope>
    <source>
        <strain evidence="1">cv. AL8/78</strain>
    </source>
</reference>
<dbReference type="Gramene" id="AET7Gv20519600.9">
    <property type="protein sequence ID" value="AET7Gv20519600.9"/>
    <property type="gene ID" value="AET7Gv20519600"/>
</dbReference>
<dbReference type="AlphaFoldDB" id="A0A453RAY9"/>
<accession>A0A453RAY9</accession>
<sequence>MHFVSFFHPVRLGICKQAIRAFPAAWYIFVMDCQWIPTCPSPMGNDLELLMV</sequence>
<evidence type="ECO:0000313" key="1">
    <source>
        <dbReference type="EnsemblPlants" id="AET7Gv20519600.9"/>
    </source>
</evidence>
<keyword evidence="2" id="KW-1185">Reference proteome</keyword>